<keyword evidence="4" id="KW-0238">DNA-binding</keyword>
<dbReference type="SMART" id="SM01389">
    <property type="entry name" value="Spt4"/>
    <property type="match status" value="1"/>
</dbReference>
<dbReference type="GeneID" id="68865347"/>
<dbReference type="Proteomes" id="UP001319921">
    <property type="component" value="Chromosome"/>
</dbReference>
<accession>A0AAQ4CP65</accession>
<dbReference type="RefSeq" id="WP_229571583.1">
    <property type="nucleotide sequence ID" value="NZ_AP025226.1"/>
</dbReference>
<keyword evidence="2" id="KW-0862">Zinc</keyword>
<comment type="subunit">
    <text evidence="2">Heterodimer composed of Spt4 and Spt5.</text>
</comment>
<dbReference type="NCBIfam" id="NF041664">
    <property type="entry name" value="RNAP_arch_Epp"/>
    <property type="match status" value="1"/>
</dbReference>
<dbReference type="PANTHER" id="PTHR40704:SF1">
    <property type="entry name" value="TRANSCRIPTION ELONGATION FACTOR SPT4"/>
    <property type="match status" value="1"/>
</dbReference>
<dbReference type="EMBL" id="AP025226">
    <property type="protein sequence ID" value="BDB97596.1"/>
    <property type="molecule type" value="Genomic_DNA"/>
</dbReference>
<evidence type="ECO:0000256" key="2">
    <source>
        <dbReference type="HAMAP-Rule" id="MF_00949"/>
    </source>
</evidence>
<name>A0AAQ4CP65_9CREN</name>
<dbReference type="HAMAP" id="MF_00949">
    <property type="entry name" value="Spt4_arch"/>
    <property type="match status" value="1"/>
</dbReference>
<dbReference type="InterPro" id="IPR007178">
    <property type="entry name" value="Spt4_arch"/>
</dbReference>
<feature type="binding site" evidence="2">
    <location>
        <position position="24"/>
    </location>
    <ligand>
        <name>Zn(2+)</name>
        <dbReference type="ChEBI" id="CHEBI:29105"/>
    </ligand>
</feature>
<dbReference type="Gene3D" id="2.20.28.90">
    <property type="match status" value="1"/>
</dbReference>
<dbReference type="InterPro" id="IPR029040">
    <property type="entry name" value="RPABC4/Spt4"/>
</dbReference>
<feature type="domain" description="Spt4/RpoE2 zinc finger" evidence="3">
    <location>
        <begin position="7"/>
        <end position="66"/>
    </location>
</feature>
<keyword evidence="2" id="KW-0479">Metal-binding</keyword>
<dbReference type="AlphaFoldDB" id="A0AAQ4CP65"/>
<comment type="function">
    <text evidence="2">Stimulates transcription elongation.</text>
</comment>
<sequence length="66" mass="7346">MARKSIFKACKNCKALVSPEQEVCPICGSSSFSDDWEGVIIIINTDSEVAKIAEVQKPWRYAIIVK</sequence>
<keyword evidence="1 2" id="KW-0804">Transcription</keyword>
<dbReference type="InterPro" id="IPR022800">
    <property type="entry name" value="Spt4/RpoE2_Znf"/>
</dbReference>
<gene>
    <name evidence="2" type="primary">spt4</name>
    <name evidence="4" type="ORF">SACC_06130</name>
</gene>
<organism evidence="4 5">
    <name type="scientific">Saccharolobus caldissimus</name>
    <dbReference type="NCBI Taxonomy" id="1702097"/>
    <lineage>
        <taxon>Archaea</taxon>
        <taxon>Thermoproteota</taxon>
        <taxon>Thermoprotei</taxon>
        <taxon>Sulfolobales</taxon>
        <taxon>Sulfolobaceae</taxon>
        <taxon>Saccharolobus</taxon>
    </lineage>
</organism>
<feature type="binding site" evidence="2">
    <location>
        <position position="13"/>
    </location>
    <ligand>
        <name>Zn(2+)</name>
        <dbReference type="ChEBI" id="CHEBI:29105"/>
    </ligand>
</feature>
<dbReference type="KEGG" id="scas:SACC_06130"/>
<dbReference type="SUPFAM" id="SSF63393">
    <property type="entry name" value="RNA polymerase subunits"/>
    <property type="match status" value="1"/>
</dbReference>
<feature type="binding site" evidence="2">
    <location>
        <position position="10"/>
    </location>
    <ligand>
        <name>Zn(2+)</name>
        <dbReference type="ChEBI" id="CHEBI:29105"/>
    </ligand>
</feature>
<dbReference type="Pfam" id="PF06093">
    <property type="entry name" value="Spt4"/>
    <property type="match status" value="1"/>
</dbReference>
<evidence type="ECO:0000259" key="3">
    <source>
        <dbReference type="SMART" id="SM01389"/>
    </source>
</evidence>
<evidence type="ECO:0000313" key="5">
    <source>
        <dbReference type="Proteomes" id="UP001319921"/>
    </source>
</evidence>
<dbReference type="GO" id="GO:0003677">
    <property type="term" value="F:DNA binding"/>
    <property type="evidence" value="ECO:0007669"/>
    <property type="project" value="UniProtKB-KW"/>
</dbReference>
<dbReference type="GO" id="GO:0008270">
    <property type="term" value="F:zinc ion binding"/>
    <property type="evidence" value="ECO:0007669"/>
    <property type="project" value="UniProtKB-UniRule"/>
</dbReference>
<reference evidence="4 5" key="1">
    <citation type="journal article" date="2022" name="Microbiol. Resour. Announc.">
        <title>Complete Genome Sequence of the Hyperthermophilic and Acidophilic Archaeon Saccharolobus caldissimus Strain HS-3T.</title>
        <authorList>
            <person name="Sakai H.D."/>
            <person name="Kurosawa N."/>
        </authorList>
    </citation>
    <scope>NUCLEOTIDE SEQUENCE [LARGE SCALE GENOMIC DNA]</scope>
    <source>
        <strain evidence="4 5">JCM32116</strain>
    </source>
</reference>
<protein>
    <recommendedName>
        <fullName evidence="2">Transcription elongation factor Spt4</fullName>
    </recommendedName>
</protein>
<keyword evidence="5" id="KW-1185">Reference proteome</keyword>
<dbReference type="GO" id="GO:0006355">
    <property type="term" value="P:regulation of DNA-templated transcription"/>
    <property type="evidence" value="ECO:0007669"/>
    <property type="project" value="UniProtKB-UniRule"/>
</dbReference>
<evidence type="ECO:0000256" key="1">
    <source>
        <dbReference type="ARBA" id="ARBA00023163"/>
    </source>
</evidence>
<proteinExistence type="inferred from homology"/>
<comment type="similarity">
    <text evidence="2">Belongs to the archaeal Spt4 family.</text>
</comment>
<evidence type="ECO:0000313" key="4">
    <source>
        <dbReference type="EMBL" id="BDB97596.1"/>
    </source>
</evidence>
<dbReference type="PANTHER" id="PTHR40704">
    <property type="entry name" value="TRANSCRIPTION ELONGATION FACTOR SPT4"/>
    <property type="match status" value="1"/>
</dbReference>
<dbReference type="InterPro" id="IPR038589">
    <property type="entry name" value="Spt4_dom_sf"/>
</dbReference>
<keyword evidence="2" id="KW-0805">Transcription regulation</keyword>
<feature type="binding site" evidence="2">
    <location>
        <position position="27"/>
    </location>
    <ligand>
        <name>Zn(2+)</name>
        <dbReference type="ChEBI" id="CHEBI:29105"/>
    </ligand>
</feature>